<evidence type="ECO:0000259" key="1">
    <source>
        <dbReference type="Pfam" id="PF00027"/>
    </source>
</evidence>
<feature type="domain" description="Cyclic nucleotide-binding" evidence="1">
    <location>
        <begin position="26"/>
        <end position="111"/>
    </location>
</feature>
<name>A0A1V9FZ65_9BACT</name>
<comment type="caution">
    <text evidence="2">The sequence shown here is derived from an EMBL/GenBank/DDBJ whole genome shotgun (WGS) entry which is preliminary data.</text>
</comment>
<organism evidence="2 3">
    <name type="scientific">Niastella vici</name>
    <dbReference type="NCBI Taxonomy" id="1703345"/>
    <lineage>
        <taxon>Bacteria</taxon>
        <taxon>Pseudomonadati</taxon>
        <taxon>Bacteroidota</taxon>
        <taxon>Chitinophagia</taxon>
        <taxon>Chitinophagales</taxon>
        <taxon>Chitinophagaceae</taxon>
        <taxon>Niastella</taxon>
    </lineage>
</organism>
<dbReference type="AlphaFoldDB" id="A0A1V9FZ65"/>
<dbReference type="InterPro" id="IPR014710">
    <property type="entry name" value="RmlC-like_jellyroll"/>
</dbReference>
<protein>
    <submittedName>
        <fullName evidence="2">Cyclic nucleotide-binding protein</fullName>
    </submittedName>
</protein>
<dbReference type="SUPFAM" id="SSF51206">
    <property type="entry name" value="cAMP-binding domain-like"/>
    <property type="match status" value="1"/>
</dbReference>
<dbReference type="EMBL" id="LVYD01000045">
    <property type="protein sequence ID" value="OQP63568.1"/>
    <property type="molecule type" value="Genomic_DNA"/>
</dbReference>
<evidence type="ECO:0000313" key="2">
    <source>
        <dbReference type="EMBL" id="OQP63568.1"/>
    </source>
</evidence>
<dbReference type="Proteomes" id="UP000192796">
    <property type="component" value="Unassembled WGS sequence"/>
</dbReference>
<dbReference type="Pfam" id="PF00027">
    <property type="entry name" value="cNMP_binding"/>
    <property type="match status" value="1"/>
</dbReference>
<sequence>MFFHFRNKFPQLNAYWDKYLPFQQRREVAAKTVLLQEGKKSQHYIFIEKGCVRTFLNKDGTDKTVQFFFEQEGLTSFDSFINNVPSLLTIETIEPSVIYLLPKKHVTRLMSELSLEPFFAQMLLQISAQRQLHYMNEFVSFIRDTPEQRYQNLLKKRPHIIQRVPQHYIASYLGVSTVHLSRIKSKLAKGRSHF</sequence>
<proteinExistence type="predicted"/>
<reference evidence="2 3" key="1">
    <citation type="submission" date="2016-03" db="EMBL/GenBank/DDBJ databases">
        <title>Niastella vici sp. nov., isolated from farmland soil.</title>
        <authorList>
            <person name="Chen L."/>
            <person name="Wang D."/>
            <person name="Yang S."/>
            <person name="Wang G."/>
        </authorList>
    </citation>
    <scope>NUCLEOTIDE SEQUENCE [LARGE SCALE GENOMIC DNA]</scope>
    <source>
        <strain evidence="2 3">DJ57</strain>
    </source>
</reference>
<evidence type="ECO:0000313" key="3">
    <source>
        <dbReference type="Proteomes" id="UP000192796"/>
    </source>
</evidence>
<keyword evidence="3" id="KW-1185">Reference proteome</keyword>
<accession>A0A1V9FZ65</accession>
<dbReference type="CDD" id="cd00038">
    <property type="entry name" value="CAP_ED"/>
    <property type="match status" value="1"/>
</dbReference>
<dbReference type="Gene3D" id="2.60.120.10">
    <property type="entry name" value="Jelly Rolls"/>
    <property type="match status" value="1"/>
</dbReference>
<dbReference type="STRING" id="1703345.A3860_24045"/>
<dbReference type="InterPro" id="IPR018490">
    <property type="entry name" value="cNMP-bd_dom_sf"/>
</dbReference>
<dbReference type="RefSeq" id="WP_081147830.1">
    <property type="nucleotide sequence ID" value="NZ_LVYD01000045.1"/>
</dbReference>
<dbReference type="OrthoDB" id="663011at2"/>
<gene>
    <name evidence="2" type="ORF">A3860_24045</name>
</gene>
<dbReference type="InterPro" id="IPR000595">
    <property type="entry name" value="cNMP-bd_dom"/>
</dbReference>